<evidence type="ECO:0000313" key="3">
    <source>
        <dbReference type="Proteomes" id="UP000276232"/>
    </source>
</evidence>
<sequence>MPEPGAADPAGPPAGPLFPGTRLHVVTGKGGTGKTTVATALALALARGGRRVLLCEVEGRQGLARLFGTGPLPYEERRVATTPDGGEVLALAVEPRAALLEYLRLFYRLGGAGRVLDKVGALDFATTVAPGVRDVLLTGKVYEAVRRRHGGRAGARGDGPHVFDAVVLDAPPTGRVGRFLGVTTEVHGLARVGPIAAQAASVAEVLRSPSTRVHLVTLLEEMPVQETLDAVEELTAARLRVGAVVVDQVHADTVPVELLDDALAGRVPAGAVLDGLVRAGVAAPGPAGEAVVEGLLAEAAEHDQRLALQEREHERLAAGEHPLVELPRLPRGVDRAGLDLLADRLVAQGLA</sequence>
<dbReference type="GO" id="GO:0016887">
    <property type="term" value="F:ATP hydrolysis activity"/>
    <property type="evidence" value="ECO:0007669"/>
    <property type="project" value="InterPro"/>
</dbReference>
<keyword evidence="2" id="KW-0547">Nucleotide-binding</keyword>
<keyword evidence="3" id="KW-1185">Reference proteome</keyword>
<dbReference type="InterPro" id="IPR025723">
    <property type="entry name" value="ArsA/GET3_ATPase-like"/>
</dbReference>
<feature type="domain" description="ArsA/GET3 Anion-transporting ATPase-like" evidence="1">
    <location>
        <begin position="22"/>
        <end position="186"/>
    </location>
</feature>
<evidence type="ECO:0000313" key="2">
    <source>
        <dbReference type="EMBL" id="ROP44592.1"/>
    </source>
</evidence>
<dbReference type="Gene3D" id="3.40.50.300">
    <property type="entry name" value="P-loop containing nucleotide triphosphate hydrolases"/>
    <property type="match status" value="1"/>
</dbReference>
<organism evidence="2 3">
    <name type="scientific">Pseudokineococcus lusitanus</name>
    <dbReference type="NCBI Taxonomy" id="763993"/>
    <lineage>
        <taxon>Bacteria</taxon>
        <taxon>Bacillati</taxon>
        <taxon>Actinomycetota</taxon>
        <taxon>Actinomycetes</taxon>
        <taxon>Kineosporiales</taxon>
        <taxon>Kineosporiaceae</taxon>
        <taxon>Pseudokineococcus</taxon>
    </lineage>
</organism>
<dbReference type="FunCoup" id="A0A3N1HQD3">
    <property type="interactions" value="13"/>
</dbReference>
<evidence type="ECO:0000259" key="1">
    <source>
        <dbReference type="Pfam" id="PF02374"/>
    </source>
</evidence>
<proteinExistence type="predicted"/>
<name>A0A3N1HQD3_9ACTN</name>
<dbReference type="PANTHER" id="PTHR10803">
    <property type="entry name" value="ARSENICAL PUMP-DRIVING ATPASE ARSENITE-TRANSLOCATING ATPASE"/>
    <property type="match status" value="1"/>
</dbReference>
<dbReference type="InterPro" id="IPR016300">
    <property type="entry name" value="ATPase_ArsA/GET3"/>
</dbReference>
<dbReference type="GO" id="GO:0005524">
    <property type="term" value="F:ATP binding"/>
    <property type="evidence" value="ECO:0007669"/>
    <property type="project" value="UniProtKB-KW"/>
</dbReference>
<gene>
    <name evidence="2" type="ORF">EDC03_0714</name>
</gene>
<dbReference type="InParanoid" id="A0A3N1HQD3"/>
<dbReference type="PANTHER" id="PTHR10803:SF31">
    <property type="entry name" value="ATPASE RV3679-RELATED"/>
    <property type="match status" value="1"/>
</dbReference>
<dbReference type="RefSeq" id="WP_199719915.1">
    <property type="nucleotide sequence ID" value="NZ_RJKN01000002.1"/>
</dbReference>
<dbReference type="Proteomes" id="UP000276232">
    <property type="component" value="Unassembled WGS sequence"/>
</dbReference>
<dbReference type="SUPFAM" id="SSF52540">
    <property type="entry name" value="P-loop containing nucleoside triphosphate hydrolases"/>
    <property type="match status" value="1"/>
</dbReference>
<dbReference type="EMBL" id="RJKN01000002">
    <property type="protein sequence ID" value="ROP44592.1"/>
    <property type="molecule type" value="Genomic_DNA"/>
</dbReference>
<reference evidence="2 3" key="1">
    <citation type="journal article" date="2015" name="Stand. Genomic Sci.">
        <title>Genomic Encyclopedia of Bacterial and Archaeal Type Strains, Phase III: the genomes of soil and plant-associated and newly described type strains.</title>
        <authorList>
            <person name="Whitman W.B."/>
            <person name="Woyke T."/>
            <person name="Klenk H.P."/>
            <person name="Zhou Y."/>
            <person name="Lilburn T.G."/>
            <person name="Beck B.J."/>
            <person name="De Vos P."/>
            <person name="Vandamme P."/>
            <person name="Eisen J.A."/>
            <person name="Garrity G."/>
            <person name="Hugenholtz P."/>
            <person name="Kyrpides N.C."/>
        </authorList>
    </citation>
    <scope>NUCLEOTIDE SEQUENCE [LARGE SCALE GENOMIC DNA]</scope>
    <source>
        <strain evidence="2 3">CECT 7306</strain>
    </source>
</reference>
<comment type="caution">
    <text evidence="2">The sequence shown here is derived from an EMBL/GenBank/DDBJ whole genome shotgun (WGS) entry which is preliminary data.</text>
</comment>
<dbReference type="Pfam" id="PF02374">
    <property type="entry name" value="ArsA_ATPase"/>
    <property type="match status" value="1"/>
</dbReference>
<accession>A0A3N1HQD3</accession>
<protein>
    <submittedName>
        <fullName evidence="2">Arsenite efflux ATP-binding protein ArsA</fullName>
    </submittedName>
</protein>
<keyword evidence="2" id="KW-0067">ATP-binding</keyword>
<dbReference type="AlphaFoldDB" id="A0A3N1HQD3"/>
<dbReference type="InterPro" id="IPR027417">
    <property type="entry name" value="P-loop_NTPase"/>
</dbReference>